<dbReference type="EMBL" id="AMPO01000013">
    <property type="protein sequence ID" value="EKF84778.1"/>
    <property type="molecule type" value="Genomic_DNA"/>
</dbReference>
<sequence>MKPNKCFYKNIGLILIDKQKKRLLKTKNDSIIRLFFDDKGFISTFRIDCKFRLKPLNSSLEQIGKKYLELDDPSFKNFLNYLITPEMEIERIFNNIRYKYLECIYHSGLESPQKFINADYNNAFQSLTGIKVYQGSTKNRKHNDDYWREAGFQKPSDMGITFDPERKDLQFILDYIRNFHQDDFNRIYRELIAIKPGFHELLLHEDFYDSIPADDKARSQILRQLRLKNNPDSGNDKKMSRLPRDINSQSYLTYASCNITEGPFVFRKCIKTSYYNEIRKINSRHELNKLNESFNILDYCDGSIRSLDDLKRILDDAERFKGFNHLRYIKCPKK</sequence>
<proteinExistence type="predicted"/>
<dbReference type="Proteomes" id="UP000007360">
    <property type="component" value="Unassembled WGS sequence"/>
</dbReference>
<accession>K2QWY6</accession>
<dbReference type="OrthoDB" id="83909at2157"/>
<comment type="caution">
    <text evidence="1">The sequence shown here is derived from an EMBL/GenBank/DDBJ whole genome shotgun (WGS) entry which is preliminary data.</text>
</comment>
<protein>
    <submittedName>
        <fullName evidence="1">Uncharacterized protein</fullName>
    </submittedName>
</protein>
<reference evidence="1 2" key="1">
    <citation type="journal article" date="2012" name="J. Bacteriol.">
        <title>Draft genome sequence of Methanobacterium formicicum DSM 3637, an archaebacterium isolated from the methane producer amoeba Pelomyxa palustris.</title>
        <authorList>
            <person name="Gutierrez G."/>
        </authorList>
    </citation>
    <scope>NUCLEOTIDE SEQUENCE [LARGE SCALE GENOMIC DNA]</scope>
    <source>
        <strain evidence="2">DSM 3637 / PP1</strain>
    </source>
</reference>
<dbReference type="RefSeq" id="WP_004031977.1">
    <property type="nucleotide sequence ID" value="NZ_AMPO01000013.1"/>
</dbReference>
<evidence type="ECO:0000313" key="2">
    <source>
        <dbReference type="Proteomes" id="UP000007360"/>
    </source>
</evidence>
<gene>
    <name evidence="1" type="ORF">A994_12231</name>
</gene>
<dbReference type="PATRIC" id="fig|1204725.3.peg.2457"/>
<name>K2QWY6_METFP</name>
<evidence type="ECO:0000313" key="1">
    <source>
        <dbReference type="EMBL" id="EKF84778.1"/>
    </source>
</evidence>
<dbReference type="AlphaFoldDB" id="K2QWY6"/>
<keyword evidence="2" id="KW-1185">Reference proteome</keyword>
<organism evidence="1 2">
    <name type="scientific">Methanobacterium formicicum (strain DSM 3637 / PP1)</name>
    <dbReference type="NCBI Taxonomy" id="1204725"/>
    <lineage>
        <taxon>Archaea</taxon>
        <taxon>Methanobacteriati</taxon>
        <taxon>Methanobacteriota</taxon>
        <taxon>Methanomada group</taxon>
        <taxon>Methanobacteria</taxon>
        <taxon>Methanobacteriales</taxon>
        <taxon>Methanobacteriaceae</taxon>
        <taxon>Methanobacterium</taxon>
    </lineage>
</organism>